<dbReference type="PRINTS" id="PR00032">
    <property type="entry name" value="HTHARAC"/>
</dbReference>
<keyword evidence="6" id="KW-1185">Reference proteome</keyword>
<dbReference type="Proteomes" id="UP000787472">
    <property type="component" value="Unassembled WGS sequence"/>
</dbReference>
<feature type="domain" description="HTH araC/xylS-type" evidence="4">
    <location>
        <begin position="244"/>
        <end position="342"/>
    </location>
</feature>
<evidence type="ECO:0000313" key="6">
    <source>
        <dbReference type="Proteomes" id="UP000787472"/>
    </source>
</evidence>
<keyword evidence="1" id="KW-0805">Transcription regulation</keyword>
<dbReference type="GO" id="GO:0005829">
    <property type="term" value="C:cytosol"/>
    <property type="evidence" value="ECO:0007669"/>
    <property type="project" value="TreeGrafter"/>
</dbReference>
<dbReference type="InterPro" id="IPR009057">
    <property type="entry name" value="Homeodomain-like_sf"/>
</dbReference>
<dbReference type="PANTHER" id="PTHR47894">
    <property type="entry name" value="HTH-TYPE TRANSCRIPTIONAL REGULATOR GADX"/>
    <property type="match status" value="1"/>
</dbReference>
<dbReference type="GO" id="GO:0000976">
    <property type="term" value="F:transcription cis-regulatory region binding"/>
    <property type="evidence" value="ECO:0007669"/>
    <property type="project" value="TreeGrafter"/>
</dbReference>
<comment type="caution">
    <text evidence="5">The sequence shown here is derived from an EMBL/GenBank/DDBJ whole genome shotgun (WGS) entry which is preliminary data.</text>
</comment>
<dbReference type="PROSITE" id="PS01124">
    <property type="entry name" value="HTH_ARAC_FAMILY_2"/>
    <property type="match status" value="1"/>
</dbReference>
<gene>
    <name evidence="5" type="ORF">G8770_01155</name>
</gene>
<evidence type="ECO:0000256" key="2">
    <source>
        <dbReference type="ARBA" id="ARBA00023125"/>
    </source>
</evidence>
<keyword evidence="3" id="KW-0804">Transcription</keyword>
<accession>A0A9E5JTA8</accession>
<keyword evidence="2" id="KW-0238">DNA-binding</keyword>
<sequence>MDTTHTASDSGLEVSVSITQTLVQALRQSGIEHTDGLLLKAGIDPSQLQRPENRIDFACQERLWQLAMEATRDDSFPLTFARQSQPASFNLAGYIAMNSRTIGDAIDAMEVYQRSAGEGGVFTISRHGQHIAIEYQPVNPEAAISTVRSCALLAANLMLGRWLVGPAYTPNTVELCLPKPARPENFTDFFQCPVQFGQAKNVIRFPRALESIAIPHASLELLSLMQQRAEKIIQARNPGNTLTLKVASLIATSLQGQEPDRASVAEKLGISQRTLQRRLASEQTSYQEVLDQTRNDLALDYLRQPQLTITDIAYLLGFTEPSAFYRAFKKWQGITPGQYRDKQ</sequence>
<evidence type="ECO:0000313" key="5">
    <source>
        <dbReference type="EMBL" id="NHO64151.1"/>
    </source>
</evidence>
<dbReference type="GO" id="GO:0003700">
    <property type="term" value="F:DNA-binding transcription factor activity"/>
    <property type="evidence" value="ECO:0007669"/>
    <property type="project" value="InterPro"/>
</dbReference>
<evidence type="ECO:0000256" key="3">
    <source>
        <dbReference type="ARBA" id="ARBA00023163"/>
    </source>
</evidence>
<dbReference type="Pfam" id="PF12625">
    <property type="entry name" value="Arabinose_bd"/>
    <property type="match status" value="1"/>
</dbReference>
<dbReference type="AlphaFoldDB" id="A0A9E5JTA8"/>
<evidence type="ECO:0000256" key="1">
    <source>
        <dbReference type="ARBA" id="ARBA00023015"/>
    </source>
</evidence>
<dbReference type="InterPro" id="IPR020449">
    <property type="entry name" value="Tscrpt_reg_AraC-type_HTH"/>
</dbReference>
<dbReference type="InterPro" id="IPR032687">
    <property type="entry name" value="AraC-type_N"/>
</dbReference>
<organism evidence="5 6">
    <name type="scientific">Pseudomaricurvus hydrocarbonicus</name>
    <dbReference type="NCBI Taxonomy" id="1470433"/>
    <lineage>
        <taxon>Bacteria</taxon>
        <taxon>Pseudomonadati</taxon>
        <taxon>Pseudomonadota</taxon>
        <taxon>Gammaproteobacteria</taxon>
        <taxon>Cellvibrionales</taxon>
        <taxon>Cellvibrionaceae</taxon>
        <taxon>Pseudomaricurvus</taxon>
    </lineage>
</organism>
<evidence type="ECO:0000259" key="4">
    <source>
        <dbReference type="PROSITE" id="PS01124"/>
    </source>
</evidence>
<dbReference type="EMBL" id="JAAONZ010000001">
    <property type="protein sequence ID" value="NHO64151.1"/>
    <property type="molecule type" value="Genomic_DNA"/>
</dbReference>
<name>A0A9E5JTA8_9GAMM</name>
<dbReference type="RefSeq" id="WP_167180887.1">
    <property type="nucleotide sequence ID" value="NZ_JAAONZ010000001.1"/>
</dbReference>
<proteinExistence type="predicted"/>
<dbReference type="Gene3D" id="1.10.10.60">
    <property type="entry name" value="Homeodomain-like"/>
    <property type="match status" value="1"/>
</dbReference>
<dbReference type="PANTHER" id="PTHR47894:SF1">
    <property type="entry name" value="HTH-TYPE TRANSCRIPTIONAL REGULATOR VQSM"/>
    <property type="match status" value="1"/>
</dbReference>
<dbReference type="SMART" id="SM00342">
    <property type="entry name" value="HTH_ARAC"/>
    <property type="match status" value="1"/>
</dbReference>
<dbReference type="SUPFAM" id="SSF46689">
    <property type="entry name" value="Homeodomain-like"/>
    <property type="match status" value="1"/>
</dbReference>
<dbReference type="InterPro" id="IPR018060">
    <property type="entry name" value="HTH_AraC"/>
</dbReference>
<dbReference type="Pfam" id="PF12833">
    <property type="entry name" value="HTH_18"/>
    <property type="match status" value="1"/>
</dbReference>
<protein>
    <submittedName>
        <fullName evidence="5">AraC family transcriptional regulator</fullName>
    </submittedName>
</protein>
<reference evidence="5" key="1">
    <citation type="submission" date="2020-03" db="EMBL/GenBank/DDBJ databases">
        <authorList>
            <person name="Guo F."/>
        </authorList>
    </citation>
    <scope>NUCLEOTIDE SEQUENCE</scope>
    <source>
        <strain evidence="5">JCM 30134</strain>
    </source>
</reference>